<comment type="caution">
    <text evidence="3">The sequence shown here is derived from an EMBL/GenBank/DDBJ whole genome shotgun (WGS) entry which is preliminary data.</text>
</comment>
<dbReference type="Pfam" id="PF26145">
    <property type="entry name" value="DUF8041"/>
    <property type="match status" value="1"/>
</dbReference>
<dbReference type="InterPro" id="IPR058354">
    <property type="entry name" value="DUF8041"/>
</dbReference>
<sequence length="506" mass="56485">MRQIVWSSASFHSLCTPDSRPGRGSLRSMTGALLNMLSIESPSTVLSIDSSIHEEGIVPRLYPPGLSSCPPDINLPLSSPEAVAPLSWLSSPESLELIDVNLAKQNADPRAFVSSKGKRSSKRSDSIWGAWFFFSHYFRPSQPDKTGLKLDQFIVQHDMENMYMWAFRKRPENALGKMQLRSYMNGHARFGEPQFPFSAQKGFMRSHRMQRKYYRGLSNPQCVHGLELVRNPDISHVSKEDQSKWMELTGRQSNFTLPLEASDFVEWRTVPCTDIDSCERSGSPNGSSKKRASSKSVELGGSVLDLSCKLMGSADISNIASLKKRHKCDTPSSNEEECCVPNNSHSGEIFAEEFQQCEQPHWLAYSSGVIVDGSGPVVGAKTIYEDDEGYLIMVSLPFTDLSKLRVSWRNTAAHGVVKVHCHSTARMPVVMRGERTFRLSDPSPEHCPQGEFIREISLATRIPDDAELKAFYVEASAGLEITVPKHTQVSEEREVRVFLPPQLGKA</sequence>
<dbReference type="Proteomes" id="UP000825935">
    <property type="component" value="Chromosome 32"/>
</dbReference>
<evidence type="ECO:0000259" key="1">
    <source>
        <dbReference type="Pfam" id="PF26144"/>
    </source>
</evidence>
<dbReference type="EMBL" id="CM035437">
    <property type="protein sequence ID" value="KAH7287572.1"/>
    <property type="molecule type" value="Genomic_DNA"/>
</dbReference>
<dbReference type="InterPro" id="IPR058937">
    <property type="entry name" value="ACL_Hsps-like_put"/>
</dbReference>
<evidence type="ECO:0000313" key="3">
    <source>
        <dbReference type="EMBL" id="KAH7287572.1"/>
    </source>
</evidence>
<proteinExistence type="predicted"/>
<dbReference type="PANTHER" id="PTHR33981">
    <property type="entry name" value="EXPRESSED PROTEIN"/>
    <property type="match status" value="1"/>
</dbReference>
<reference evidence="3" key="1">
    <citation type="submission" date="2021-08" db="EMBL/GenBank/DDBJ databases">
        <title>WGS assembly of Ceratopteris richardii.</title>
        <authorList>
            <person name="Marchant D.B."/>
            <person name="Chen G."/>
            <person name="Jenkins J."/>
            <person name="Shu S."/>
            <person name="Leebens-Mack J."/>
            <person name="Grimwood J."/>
            <person name="Schmutz J."/>
            <person name="Soltis P."/>
            <person name="Soltis D."/>
            <person name="Chen Z.-H."/>
        </authorList>
    </citation>
    <scope>NUCLEOTIDE SEQUENCE</scope>
    <source>
        <strain evidence="3">Whitten #5841</strain>
        <tissue evidence="3">Leaf</tissue>
    </source>
</reference>
<feature type="domain" description="DUF8041" evidence="2">
    <location>
        <begin position="143"/>
        <end position="268"/>
    </location>
</feature>
<dbReference type="OMA" id="RNPDMEI"/>
<name>A0A8T2QTZ2_CERRI</name>
<evidence type="ECO:0000313" key="4">
    <source>
        <dbReference type="Proteomes" id="UP000825935"/>
    </source>
</evidence>
<evidence type="ECO:0000259" key="2">
    <source>
        <dbReference type="Pfam" id="PF26145"/>
    </source>
</evidence>
<dbReference type="PANTHER" id="PTHR33981:SF3">
    <property type="entry name" value="EXPRESSED PROTEIN"/>
    <property type="match status" value="1"/>
</dbReference>
<protein>
    <submittedName>
        <fullName evidence="3">Uncharacterized protein</fullName>
    </submittedName>
</protein>
<organism evidence="3 4">
    <name type="scientific">Ceratopteris richardii</name>
    <name type="common">Triangle waterfern</name>
    <dbReference type="NCBI Taxonomy" id="49495"/>
    <lineage>
        <taxon>Eukaryota</taxon>
        <taxon>Viridiplantae</taxon>
        <taxon>Streptophyta</taxon>
        <taxon>Embryophyta</taxon>
        <taxon>Tracheophyta</taxon>
        <taxon>Polypodiopsida</taxon>
        <taxon>Polypodiidae</taxon>
        <taxon>Polypodiales</taxon>
        <taxon>Pteridineae</taxon>
        <taxon>Pteridaceae</taxon>
        <taxon>Parkerioideae</taxon>
        <taxon>Ceratopteris</taxon>
    </lineage>
</organism>
<dbReference type="OrthoDB" id="1695413at2759"/>
<accession>A0A8T2QTZ2</accession>
<feature type="domain" description="Hsps-like putative alpha-crystallin-like" evidence="1">
    <location>
        <begin position="377"/>
        <end position="485"/>
    </location>
</feature>
<dbReference type="AlphaFoldDB" id="A0A8T2QTZ2"/>
<gene>
    <name evidence="3" type="ORF">KP509_32G063000</name>
</gene>
<keyword evidence="4" id="KW-1185">Reference proteome</keyword>
<dbReference type="Pfam" id="PF26144">
    <property type="entry name" value="ACL_Hsps-like"/>
    <property type="match status" value="1"/>
</dbReference>